<sequence length="161" mass="18905">MTSQHWLDDLNHRLDKWLDTWLANHPDQVALLEDDDSNQARSEGTNRWLRLRQEAQQLRQVLLQQGETIGLWRQRRQEALAGHSSILARQCADHEQRCRQDGQVMWERLEMIGSLRPEEWPTTAARSGWRVTETPVSLQQAWSNFVVEQELSELKRQAGKT</sequence>
<protein>
    <submittedName>
        <fullName evidence="1">Uncharacterized protein</fullName>
    </submittedName>
</protein>
<dbReference type="AlphaFoldDB" id="A0A6N3X417"/>
<comment type="caution">
    <text evidence="1">The sequence shown here is derived from an EMBL/GenBank/DDBJ whole genome shotgun (WGS) entry which is preliminary data.</text>
</comment>
<evidence type="ECO:0000313" key="1">
    <source>
        <dbReference type="EMBL" id="KKZ14597.1"/>
    </source>
</evidence>
<name>A0A6N3X417_9SYNE</name>
<reference evidence="1 2" key="1">
    <citation type="submission" date="2015-01" db="EMBL/GenBank/DDBJ databases">
        <title>Lifestyle Evolution in Cyanobacterial Symbionts of Sponges.</title>
        <authorList>
            <person name="Burgsdorf I."/>
            <person name="Slaby B.M."/>
            <person name="Handley K.M."/>
            <person name="Haber M."/>
            <person name="Blom J."/>
            <person name="Marshall C.W."/>
            <person name="Gilbert J.A."/>
            <person name="Hentschel U."/>
            <person name="Steindler L."/>
        </authorList>
    </citation>
    <scope>NUCLEOTIDE SEQUENCE [LARGE SCALE GENOMIC DNA]</scope>
    <source>
        <strain evidence="1">142</strain>
    </source>
</reference>
<proteinExistence type="predicted"/>
<dbReference type="EMBL" id="JXUO01000150">
    <property type="protein sequence ID" value="KKZ14597.1"/>
    <property type="molecule type" value="Genomic_DNA"/>
</dbReference>
<dbReference type="Proteomes" id="UP000035054">
    <property type="component" value="Unassembled WGS sequence"/>
</dbReference>
<gene>
    <name evidence="1" type="ORF">TH68_04445</name>
</gene>
<organism evidence="1 2">
    <name type="scientific">Candidatus Synechococcus spongiarum 142</name>
    <dbReference type="NCBI Taxonomy" id="1608213"/>
    <lineage>
        <taxon>Bacteria</taxon>
        <taxon>Bacillati</taxon>
        <taxon>Cyanobacteriota</taxon>
        <taxon>Cyanophyceae</taxon>
        <taxon>Synechococcales</taxon>
        <taxon>Synechococcaceae</taxon>
        <taxon>Synechococcus</taxon>
    </lineage>
</organism>
<accession>A0A6N3X417</accession>
<evidence type="ECO:0000313" key="2">
    <source>
        <dbReference type="Proteomes" id="UP000035054"/>
    </source>
</evidence>